<dbReference type="Pfam" id="PF01826">
    <property type="entry name" value="TIL"/>
    <property type="match status" value="1"/>
</dbReference>
<gene>
    <name evidence="7" type="ORF">SBAD_LOCUS9062</name>
</gene>
<keyword evidence="2" id="KW-0646">Protease inhibitor</keyword>
<name>A0A183IZL4_9BILA</name>
<evidence type="ECO:0000256" key="2">
    <source>
        <dbReference type="ARBA" id="ARBA00022690"/>
    </source>
</evidence>
<comment type="similarity">
    <text evidence="1">Belongs to the serine protease inhibitor-like (TIL domain-containing) family.</text>
</comment>
<keyword evidence="5" id="KW-0732">Signal</keyword>
<sequence>MTRLLSLYLIALLLGPLLAADITSTDATADLSLTMTTTSRTSLTTLRTCGENEEYRSCGPLCRPTCSDVRKRRHRFCSLRCFSGCFCKDGYVLKGGLQKDCVKKETC</sequence>
<evidence type="ECO:0000313" key="7">
    <source>
        <dbReference type="EMBL" id="VDP20934.1"/>
    </source>
</evidence>
<dbReference type="InterPro" id="IPR051368">
    <property type="entry name" value="SerProtInhib-TIL_Domain"/>
</dbReference>
<feature type="signal peptide" evidence="5">
    <location>
        <begin position="1"/>
        <end position="19"/>
    </location>
</feature>
<dbReference type="GO" id="GO:0004867">
    <property type="term" value="F:serine-type endopeptidase inhibitor activity"/>
    <property type="evidence" value="ECO:0007669"/>
    <property type="project" value="UniProtKB-KW"/>
</dbReference>
<evidence type="ECO:0000259" key="6">
    <source>
        <dbReference type="Pfam" id="PF01826"/>
    </source>
</evidence>
<evidence type="ECO:0000256" key="3">
    <source>
        <dbReference type="ARBA" id="ARBA00022900"/>
    </source>
</evidence>
<accession>A0A183IZL4</accession>
<dbReference type="InterPro" id="IPR036084">
    <property type="entry name" value="Ser_inhib-like_sf"/>
</dbReference>
<dbReference type="InterPro" id="IPR002919">
    <property type="entry name" value="TIL_dom"/>
</dbReference>
<dbReference type="CDD" id="cd19941">
    <property type="entry name" value="TIL"/>
    <property type="match status" value="1"/>
</dbReference>
<reference evidence="9" key="1">
    <citation type="submission" date="2016-06" db="UniProtKB">
        <authorList>
            <consortium name="WormBaseParasite"/>
        </authorList>
    </citation>
    <scope>IDENTIFICATION</scope>
</reference>
<evidence type="ECO:0000256" key="1">
    <source>
        <dbReference type="ARBA" id="ARBA00007611"/>
    </source>
</evidence>
<proteinExistence type="inferred from homology"/>
<dbReference type="EMBL" id="UZAM01012266">
    <property type="protein sequence ID" value="VDP20934.1"/>
    <property type="molecule type" value="Genomic_DNA"/>
</dbReference>
<dbReference type="OrthoDB" id="5912264at2759"/>
<protein>
    <submittedName>
        <fullName evidence="9">TIL domain-containing protein</fullName>
    </submittedName>
</protein>
<dbReference type="AlphaFoldDB" id="A0A183IZL4"/>
<evidence type="ECO:0000256" key="5">
    <source>
        <dbReference type="SAM" id="SignalP"/>
    </source>
</evidence>
<keyword evidence="3" id="KW-0722">Serine protease inhibitor</keyword>
<reference evidence="7 8" key="2">
    <citation type="submission" date="2018-11" db="EMBL/GenBank/DDBJ databases">
        <authorList>
            <consortium name="Pathogen Informatics"/>
        </authorList>
    </citation>
    <scope>NUCLEOTIDE SEQUENCE [LARGE SCALE GENOMIC DNA]</scope>
</reference>
<dbReference type="WBParaSite" id="SBAD_0000938801-mRNA-1">
    <property type="protein sequence ID" value="SBAD_0000938801-mRNA-1"/>
    <property type="gene ID" value="SBAD_0000938801"/>
</dbReference>
<organism evidence="9">
    <name type="scientific">Soboliphyme baturini</name>
    <dbReference type="NCBI Taxonomy" id="241478"/>
    <lineage>
        <taxon>Eukaryota</taxon>
        <taxon>Metazoa</taxon>
        <taxon>Ecdysozoa</taxon>
        <taxon>Nematoda</taxon>
        <taxon>Enoplea</taxon>
        <taxon>Dorylaimia</taxon>
        <taxon>Dioctophymatida</taxon>
        <taxon>Dioctophymatoidea</taxon>
        <taxon>Soboliphymatidae</taxon>
        <taxon>Soboliphyme</taxon>
    </lineage>
</organism>
<dbReference type="PANTHER" id="PTHR23259">
    <property type="entry name" value="RIDDLE"/>
    <property type="match status" value="1"/>
</dbReference>
<dbReference type="SUPFAM" id="SSF57567">
    <property type="entry name" value="Serine protease inhibitors"/>
    <property type="match status" value="1"/>
</dbReference>
<evidence type="ECO:0000256" key="4">
    <source>
        <dbReference type="ARBA" id="ARBA00023157"/>
    </source>
</evidence>
<dbReference type="FunFam" id="2.10.25.10:FF:000055">
    <property type="entry name" value="alpha-tectorin isoform X1"/>
    <property type="match status" value="1"/>
</dbReference>
<dbReference type="Proteomes" id="UP000270296">
    <property type="component" value="Unassembled WGS sequence"/>
</dbReference>
<feature type="domain" description="TIL" evidence="6">
    <location>
        <begin position="49"/>
        <end position="107"/>
    </location>
</feature>
<keyword evidence="8" id="KW-1185">Reference proteome</keyword>
<evidence type="ECO:0000313" key="9">
    <source>
        <dbReference type="WBParaSite" id="SBAD_0000938801-mRNA-1"/>
    </source>
</evidence>
<dbReference type="Gene3D" id="2.10.25.10">
    <property type="entry name" value="Laminin"/>
    <property type="match status" value="1"/>
</dbReference>
<evidence type="ECO:0000313" key="8">
    <source>
        <dbReference type="Proteomes" id="UP000270296"/>
    </source>
</evidence>
<dbReference type="PANTHER" id="PTHR23259:SF70">
    <property type="entry name" value="ACCESSORY GLAND PROTEIN ACP62F-RELATED"/>
    <property type="match status" value="1"/>
</dbReference>
<keyword evidence="4" id="KW-1015">Disulfide bond</keyword>
<feature type="chain" id="PRO_5043140299" evidence="5">
    <location>
        <begin position="20"/>
        <end position="107"/>
    </location>
</feature>